<gene>
    <name evidence="1" type="ORF">LCGC14_1791510</name>
</gene>
<organism evidence="1">
    <name type="scientific">marine sediment metagenome</name>
    <dbReference type="NCBI Taxonomy" id="412755"/>
    <lineage>
        <taxon>unclassified sequences</taxon>
        <taxon>metagenomes</taxon>
        <taxon>ecological metagenomes</taxon>
    </lineage>
</organism>
<reference evidence="1" key="1">
    <citation type="journal article" date="2015" name="Nature">
        <title>Complex archaea that bridge the gap between prokaryotes and eukaryotes.</title>
        <authorList>
            <person name="Spang A."/>
            <person name="Saw J.H."/>
            <person name="Jorgensen S.L."/>
            <person name="Zaremba-Niedzwiedzka K."/>
            <person name="Martijn J."/>
            <person name="Lind A.E."/>
            <person name="van Eijk R."/>
            <person name="Schleper C."/>
            <person name="Guy L."/>
            <person name="Ettema T.J."/>
        </authorList>
    </citation>
    <scope>NUCLEOTIDE SEQUENCE</scope>
</reference>
<dbReference type="Gene3D" id="2.130.10.10">
    <property type="entry name" value="YVTN repeat-like/Quinoprotein amine dehydrogenase"/>
    <property type="match status" value="1"/>
</dbReference>
<proteinExistence type="predicted"/>
<dbReference type="AlphaFoldDB" id="A0A0F9J779"/>
<accession>A0A0F9J779</accession>
<dbReference type="EMBL" id="LAZR01017116">
    <property type="protein sequence ID" value="KKM01731.1"/>
    <property type="molecule type" value="Genomic_DNA"/>
</dbReference>
<name>A0A0F9J779_9ZZZZ</name>
<evidence type="ECO:0000313" key="1">
    <source>
        <dbReference type="EMBL" id="KKM01731.1"/>
    </source>
</evidence>
<dbReference type="InterPro" id="IPR015943">
    <property type="entry name" value="WD40/YVTN_repeat-like_dom_sf"/>
</dbReference>
<protein>
    <recommendedName>
        <fullName evidence="2">Cadherin domain-containing protein</fullName>
    </recommendedName>
</protein>
<dbReference type="SUPFAM" id="SSF50969">
    <property type="entry name" value="YVTN repeat-like/Quinoprotein amine dehydrogenase"/>
    <property type="match status" value="1"/>
</dbReference>
<evidence type="ECO:0008006" key="2">
    <source>
        <dbReference type="Google" id="ProtNLM"/>
    </source>
</evidence>
<comment type="caution">
    <text evidence="1">The sequence shown here is derived from an EMBL/GenBank/DDBJ whole genome shotgun (WGS) entry which is preliminary data.</text>
</comment>
<sequence>MKLKYKKKTLILIFFSLMLLISINPSLFLINSTNEIKNPPSQPIKTQGALAIVDSLSSPSFPTGLAWDGEYLWVAENVLDKIHKIDPSTGAVIYSFDAPGDEPSGLTWDGLYLWCADWNKDKIYQINSSTGAVIYSFDSPGSQPTGLAWDGQYLWNADNAGGTIFKINSSVGAVVASFDSPSIDPKGLAWDGQYLWVSITPEAKIYRIDPSNGVVVNFAYDPGNYASGLAWDGHYLWESDHYAHNVNKLNIVDMTNPIIISAPSVLTVEFGYTGQILSWTATDLNPNTYTIELQASGVVSGPTPWLNDTAITYNVPDGFAIGEYNYTVNFTDDYDNFITDTVIMTVEDIAVPIIINSSSDFIVDSSYTGINISWTATDQTPNTYTITLQGTGIVFGPSAWSNGTSITYNIPDSLAVGEYNYTVNFTDDYNNYATDTVIMTVKEEVASSSHPTSHPTKILCH</sequence>
<dbReference type="InterPro" id="IPR011044">
    <property type="entry name" value="Quino_amine_DH_bsu"/>
</dbReference>